<keyword evidence="6 7" id="KW-0539">Nucleus</keyword>
<keyword evidence="4 7" id="KW-0238">DNA-binding</keyword>
<dbReference type="PANTHER" id="PTHR24340">
    <property type="entry name" value="HOMEOBOX PROTEIN NKX"/>
    <property type="match status" value="1"/>
</dbReference>
<feature type="DNA-binding region" description="Homeobox" evidence="7">
    <location>
        <begin position="201"/>
        <end position="260"/>
    </location>
</feature>
<dbReference type="GO" id="GO:0000981">
    <property type="term" value="F:DNA-binding transcription factor activity, RNA polymerase II-specific"/>
    <property type="evidence" value="ECO:0007669"/>
    <property type="project" value="InterPro"/>
</dbReference>
<feature type="domain" description="Homeobox" evidence="10">
    <location>
        <begin position="199"/>
        <end position="259"/>
    </location>
</feature>
<keyword evidence="5 7" id="KW-0371">Homeobox</keyword>
<accession>O96738</accession>
<dbReference type="KEGG" id="cin:445676"/>
<dbReference type="AlphaFoldDB" id="O96738"/>
<proteinExistence type="evidence at transcript level"/>
<feature type="compositionally biased region" description="Polar residues" evidence="9">
    <location>
        <begin position="314"/>
        <end position="331"/>
    </location>
</feature>
<protein>
    <submittedName>
        <fullName evidence="11">TTF-1</fullName>
    </submittedName>
</protein>
<evidence type="ECO:0000256" key="9">
    <source>
        <dbReference type="SAM" id="MobiDB-lite"/>
    </source>
</evidence>
<feature type="region of interest" description="Disordered" evidence="9">
    <location>
        <begin position="259"/>
        <end position="340"/>
    </location>
</feature>
<dbReference type="PROSITE" id="PS00027">
    <property type="entry name" value="HOMEOBOX_1"/>
    <property type="match status" value="1"/>
</dbReference>
<dbReference type="InterPro" id="IPR001356">
    <property type="entry name" value="HD"/>
</dbReference>
<dbReference type="Pfam" id="PF00046">
    <property type="entry name" value="Homeodomain"/>
    <property type="match status" value="1"/>
</dbReference>
<evidence type="ECO:0000256" key="6">
    <source>
        <dbReference type="ARBA" id="ARBA00023242"/>
    </source>
</evidence>
<dbReference type="SUPFAM" id="SSF46689">
    <property type="entry name" value="Homeodomain-like"/>
    <property type="match status" value="1"/>
</dbReference>
<dbReference type="GO" id="GO:0005634">
    <property type="term" value="C:nucleus"/>
    <property type="evidence" value="ECO:0007669"/>
    <property type="project" value="UniProtKB-SubCell"/>
</dbReference>
<dbReference type="OrthoDB" id="3137333at2759"/>
<evidence type="ECO:0000256" key="7">
    <source>
        <dbReference type="PROSITE-ProRule" id="PRU00108"/>
    </source>
</evidence>
<dbReference type="SMART" id="SM00389">
    <property type="entry name" value="HOX"/>
    <property type="match status" value="1"/>
</dbReference>
<evidence type="ECO:0000313" key="11">
    <source>
        <dbReference type="EMBL" id="CAA08756.1"/>
    </source>
</evidence>
<dbReference type="RefSeq" id="NP_001027667.1">
    <property type="nucleotide sequence ID" value="NM_001032495.1"/>
</dbReference>
<dbReference type="InterPro" id="IPR050394">
    <property type="entry name" value="Homeobox_NK-like"/>
</dbReference>
<dbReference type="EMBL" id="AJ009607">
    <property type="protein sequence ID" value="CAA08756.1"/>
    <property type="molecule type" value="mRNA"/>
</dbReference>
<reference evidence="11" key="1">
    <citation type="journal article" date="1999" name="Development">
        <title>Expression and functional analysis of Cititf1, an ascidian NK-2 class gene, suggest its role in endoderm development.</title>
        <authorList>
            <person name="Ristoratore F."/>
            <person name="Spagnuolo A."/>
            <person name="Aniello F."/>
            <person name="Branno M."/>
            <person name="Fabbrini F."/>
            <person name="Di Lauro R."/>
        </authorList>
    </citation>
    <scope>NUCLEOTIDE SEQUENCE</scope>
</reference>
<dbReference type="GeneID" id="445676"/>
<dbReference type="PRINTS" id="PR00024">
    <property type="entry name" value="HOMEOBOX"/>
</dbReference>
<dbReference type="InterPro" id="IPR020479">
    <property type="entry name" value="HD_metazoa"/>
</dbReference>
<dbReference type="FunFam" id="1.10.10.60:FF:000101">
    <property type="entry name" value="NK2 homeobox 8"/>
    <property type="match status" value="1"/>
</dbReference>
<dbReference type="Gene3D" id="1.10.10.60">
    <property type="entry name" value="Homeodomain-like"/>
    <property type="match status" value="1"/>
</dbReference>
<dbReference type="InterPro" id="IPR009057">
    <property type="entry name" value="Homeodomain-like_sf"/>
</dbReference>
<evidence type="ECO:0000256" key="1">
    <source>
        <dbReference type="ARBA" id="ARBA00004123"/>
    </source>
</evidence>
<dbReference type="GO" id="GO:0003677">
    <property type="term" value="F:DNA binding"/>
    <property type="evidence" value="ECO:0007669"/>
    <property type="project" value="UniProtKB-UniRule"/>
</dbReference>
<evidence type="ECO:0000256" key="3">
    <source>
        <dbReference type="ARBA" id="ARBA00022473"/>
    </source>
</evidence>
<evidence type="ECO:0000256" key="4">
    <source>
        <dbReference type="ARBA" id="ARBA00023125"/>
    </source>
</evidence>
<comment type="subcellular location">
    <subcellularLocation>
        <location evidence="1 7 8">Nucleus</location>
    </subcellularLocation>
</comment>
<evidence type="ECO:0000256" key="5">
    <source>
        <dbReference type="ARBA" id="ARBA00023155"/>
    </source>
</evidence>
<gene>
    <name evidence="11" type="primary">titf1</name>
</gene>
<dbReference type="CTD" id="445676"/>
<organism evidence="11">
    <name type="scientific">Ciona intestinalis</name>
    <name type="common">Transparent sea squirt</name>
    <name type="synonym">Ascidia intestinalis</name>
    <dbReference type="NCBI Taxonomy" id="7719"/>
    <lineage>
        <taxon>Eukaryota</taxon>
        <taxon>Metazoa</taxon>
        <taxon>Chordata</taxon>
        <taxon>Tunicata</taxon>
        <taxon>Ascidiacea</taxon>
        <taxon>Phlebobranchia</taxon>
        <taxon>Cionidae</taxon>
        <taxon>Ciona</taxon>
    </lineage>
</organism>
<dbReference type="PANTHER" id="PTHR24340:SF41">
    <property type="entry name" value="MUSCLE-SPECIFIC HOMEOBOX PROTEIN TINMAN-RELATED"/>
    <property type="match status" value="1"/>
</dbReference>
<dbReference type="CDD" id="cd00086">
    <property type="entry name" value="homeodomain"/>
    <property type="match status" value="1"/>
</dbReference>
<sequence>MSVSPKHSTTTPFSVTDILSPLEESYGTGSVEGIVSGRREFSELYSNMESGAASSAGIHVPNLGGGGSTGSISSPMTSYRQPMMGTPPHHSIHHQQMSSANPYQTAAGMNGSYNLHPMPTPPQTSFHAMPGSGGPTPYGNGGVPELPPYNNVQSPWYGAPSNPDPRFVPSYPRLQITGYGSMMPGTGMDGMHKTLLPPSQRRKRRVLFSQAQVFELERRFKQQKYLSAPEREHLAQMIHLTPTQVKIWFQNHRYKNKRSLKDKQTQEMSVQQQQQQQQQSQTSGNAQPQHTNDLSHSNPSQLQPVASAVPGGTRTPQETYSPVPTGVQASQPGMVDGNDGHRMVHISNQNGDQSSPRHLTMSDGSCHDSTIIESPNMQMPMPNVVQPTDTEAGLGPFSSVIKLEEVNADSAEGSGGNSGNIVPQTHYLGSTHHHDLMNVNVTTLNAVDAYQHHPHHNHIPIGNTVLNDQSILYSVYR</sequence>
<dbReference type="PROSITE" id="PS50071">
    <property type="entry name" value="HOMEOBOX_2"/>
    <property type="match status" value="1"/>
</dbReference>
<keyword evidence="3" id="KW-0217">Developmental protein</keyword>
<evidence type="ECO:0000259" key="10">
    <source>
        <dbReference type="PROSITE" id="PS50071"/>
    </source>
</evidence>
<accession>A0A1W2VN67</accession>
<feature type="compositionally biased region" description="Low complexity" evidence="9">
    <location>
        <begin position="266"/>
        <end position="289"/>
    </location>
</feature>
<evidence type="ECO:0000256" key="2">
    <source>
        <dbReference type="ARBA" id="ARBA00005661"/>
    </source>
</evidence>
<evidence type="ECO:0000256" key="8">
    <source>
        <dbReference type="RuleBase" id="RU000682"/>
    </source>
</evidence>
<feature type="compositionally biased region" description="Polar residues" evidence="9">
    <location>
        <begin position="290"/>
        <end position="304"/>
    </location>
</feature>
<comment type="similarity">
    <text evidence="2">Belongs to the NK-2 homeobox family.</text>
</comment>
<name>O96738_CIOIN</name>
<dbReference type="InterPro" id="IPR017970">
    <property type="entry name" value="Homeobox_CS"/>
</dbReference>